<evidence type="ECO:0000313" key="2">
    <source>
        <dbReference type="Proteomes" id="UP001550348"/>
    </source>
</evidence>
<dbReference type="EMBL" id="JBEXRX010000011">
    <property type="protein sequence ID" value="MEU0151611.1"/>
    <property type="molecule type" value="Genomic_DNA"/>
</dbReference>
<protein>
    <submittedName>
        <fullName evidence="1">Uncharacterized protein</fullName>
    </submittedName>
</protein>
<reference evidence="1 2" key="1">
    <citation type="submission" date="2024-06" db="EMBL/GenBank/DDBJ databases">
        <title>The Natural Products Discovery Center: Release of the First 8490 Sequenced Strains for Exploring Actinobacteria Biosynthetic Diversity.</title>
        <authorList>
            <person name="Kalkreuter E."/>
            <person name="Kautsar S.A."/>
            <person name="Yang D."/>
            <person name="Bader C.D."/>
            <person name="Teijaro C.N."/>
            <person name="Fluegel L."/>
            <person name="Davis C.M."/>
            <person name="Simpson J.R."/>
            <person name="Lauterbach L."/>
            <person name="Steele A.D."/>
            <person name="Gui C."/>
            <person name="Meng S."/>
            <person name="Li G."/>
            <person name="Viehrig K."/>
            <person name="Ye F."/>
            <person name="Su P."/>
            <person name="Kiefer A.F."/>
            <person name="Nichols A."/>
            <person name="Cepeda A.J."/>
            <person name="Yan W."/>
            <person name="Fan B."/>
            <person name="Jiang Y."/>
            <person name="Adhikari A."/>
            <person name="Zheng C.-J."/>
            <person name="Schuster L."/>
            <person name="Cowan T.M."/>
            <person name="Smanski M.J."/>
            <person name="Chevrette M.G."/>
            <person name="De Carvalho L.P.S."/>
            <person name="Shen B."/>
        </authorList>
    </citation>
    <scope>NUCLEOTIDE SEQUENCE [LARGE SCALE GENOMIC DNA]</scope>
    <source>
        <strain evidence="1 2">NPDC006286</strain>
    </source>
</reference>
<accession>A0ABV2VFN0</accession>
<evidence type="ECO:0000313" key="1">
    <source>
        <dbReference type="EMBL" id="MEU0151611.1"/>
    </source>
</evidence>
<name>A0ABV2VFN0_9ACTN</name>
<proteinExistence type="predicted"/>
<comment type="caution">
    <text evidence="1">The sequence shown here is derived from an EMBL/GenBank/DDBJ whole genome shotgun (WGS) entry which is preliminary data.</text>
</comment>
<organism evidence="1 2">
    <name type="scientific">Micromonospora fulviviridis</name>
    <dbReference type="NCBI Taxonomy" id="47860"/>
    <lineage>
        <taxon>Bacteria</taxon>
        <taxon>Bacillati</taxon>
        <taxon>Actinomycetota</taxon>
        <taxon>Actinomycetes</taxon>
        <taxon>Micromonosporales</taxon>
        <taxon>Micromonosporaceae</taxon>
        <taxon>Micromonospora</taxon>
    </lineage>
</organism>
<gene>
    <name evidence="1" type="ORF">ABZ071_06730</name>
</gene>
<sequence length="94" mass="9481">MSTKLPARLVRLGPGPRDGLMAGLAAHGLPLGRARAGIELAVLAAGWQLGGAVGPGTDGDRVEHGPLVQYLVPRLTVPAPVRPVPTGVTPPCPA</sequence>
<dbReference type="Proteomes" id="UP001550348">
    <property type="component" value="Unassembled WGS sequence"/>
</dbReference>
<keyword evidence="2" id="KW-1185">Reference proteome</keyword>
<dbReference type="RefSeq" id="WP_355663659.1">
    <property type="nucleotide sequence ID" value="NZ_JBEXRX010000011.1"/>
</dbReference>